<feature type="transmembrane region" description="Helical" evidence="1">
    <location>
        <begin position="6"/>
        <end position="29"/>
    </location>
</feature>
<protein>
    <recommendedName>
        <fullName evidence="4">Phage protein</fullName>
    </recommendedName>
</protein>
<evidence type="ECO:0000256" key="1">
    <source>
        <dbReference type="SAM" id="Phobius"/>
    </source>
</evidence>
<keyword evidence="1" id="KW-0472">Membrane</keyword>
<evidence type="ECO:0000313" key="3">
    <source>
        <dbReference type="Proteomes" id="UP001212170"/>
    </source>
</evidence>
<accession>A0ABT4W7D8</accession>
<sequence length="72" mass="8308">MTYFLIFIALFSAFFIALVAGFLTGIYLVCKIESEDDNDDRLFNAYCFECEIEMPVKEKNGRLHCSNCGLRH</sequence>
<evidence type="ECO:0008006" key="4">
    <source>
        <dbReference type="Google" id="ProtNLM"/>
    </source>
</evidence>
<gene>
    <name evidence="2" type="ORF">NJT12_00185</name>
</gene>
<comment type="caution">
    <text evidence="2">The sequence shown here is derived from an EMBL/GenBank/DDBJ whole genome shotgun (WGS) entry which is preliminary data.</text>
</comment>
<reference evidence="2 3" key="1">
    <citation type="journal article" date="2023" name="Chemosphere">
        <title>Whole genome analysis of Flavobacterium aziz-sancarii sp. nov., isolated from Ardley Island (Antarctica), revealed a rich resistome and bioremediation potential.</title>
        <authorList>
            <person name="Otur C."/>
            <person name="Okay S."/>
            <person name="Kurt-Kizildogan A."/>
        </authorList>
    </citation>
    <scope>NUCLEOTIDE SEQUENCE [LARGE SCALE GENOMIC DNA]</scope>
    <source>
        <strain evidence="2 3">AC</strain>
    </source>
</reference>
<keyword evidence="1" id="KW-0812">Transmembrane</keyword>
<evidence type="ECO:0000313" key="2">
    <source>
        <dbReference type="EMBL" id="MDA6068020.1"/>
    </source>
</evidence>
<proteinExistence type="predicted"/>
<organism evidence="2 3">
    <name type="scientific">Flavobacterium azizsancarii</name>
    <dbReference type="NCBI Taxonomy" id="2961580"/>
    <lineage>
        <taxon>Bacteria</taxon>
        <taxon>Pseudomonadati</taxon>
        <taxon>Bacteroidota</taxon>
        <taxon>Flavobacteriia</taxon>
        <taxon>Flavobacteriales</taxon>
        <taxon>Flavobacteriaceae</taxon>
        <taxon>Flavobacterium</taxon>
    </lineage>
</organism>
<dbReference type="Proteomes" id="UP001212170">
    <property type="component" value="Unassembled WGS sequence"/>
</dbReference>
<keyword evidence="1" id="KW-1133">Transmembrane helix</keyword>
<name>A0ABT4W7D8_9FLAO</name>
<dbReference type="RefSeq" id="WP_271333904.1">
    <property type="nucleotide sequence ID" value="NZ_JAMZNK010000001.1"/>
</dbReference>
<keyword evidence="3" id="KW-1185">Reference proteome</keyword>
<dbReference type="EMBL" id="JAMZNK010000001">
    <property type="protein sequence ID" value="MDA6068020.1"/>
    <property type="molecule type" value="Genomic_DNA"/>
</dbReference>